<accession>A0A9N9ISP5</accession>
<evidence type="ECO:0000313" key="2">
    <source>
        <dbReference type="EMBL" id="CAG8746933.1"/>
    </source>
</evidence>
<evidence type="ECO:0000313" key="3">
    <source>
        <dbReference type="Proteomes" id="UP000789508"/>
    </source>
</evidence>
<gene>
    <name evidence="2" type="ORF">ALEPTO_LOCUS13158</name>
</gene>
<keyword evidence="3" id="KW-1185">Reference proteome</keyword>
<dbReference type="Proteomes" id="UP000789508">
    <property type="component" value="Unassembled WGS sequence"/>
</dbReference>
<dbReference type="Pfam" id="PF03479">
    <property type="entry name" value="PCC"/>
    <property type="match status" value="1"/>
</dbReference>
<comment type="caution">
    <text evidence="2">The sequence shown here is derived from an EMBL/GenBank/DDBJ whole genome shotgun (WGS) entry which is preliminary data.</text>
</comment>
<sequence>YAIRLKKGAEIIQSLEEFARQHESEIGFAEFSMIGSVEEVKLFFSLGYGKGEGGYHPVLLPAPSKAKTLKTSPGKMELLPTNYENLQVFGGHLKEATVALTTEIVLRILSKEK</sequence>
<dbReference type="OrthoDB" id="10386268at2759"/>
<dbReference type="InterPro" id="IPR005175">
    <property type="entry name" value="PPC_dom"/>
</dbReference>
<dbReference type="PROSITE" id="PS51742">
    <property type="entry name" value="PPC"/>
    <property type="match status" value="1"/>
</dbReference>
<dbReference type="AlphaFoldDB" id="A0A9N9ISP5"/>
<reference evidence="2" key="1">
    <citation type="submission" date="2021-06" db="EMBL/GenBank/DDBJ databases">
        <authorList>
            <person name="Kallberg Y."/>
            <person name="Tangrot J."/>
            <person name="Rosling A."/>
        </authorList>
    </citation>
    <scope>NUCLEOTIDE SEQUENCE</scope>
    <source>
        <strain evidence="2">FL130A</strain>
    </source>
</reference>
<name>A0A9N9ISP5_9GLOM</name>
<feature type="non-terminal residue" evidence="2">
    <location>
        <position position="1"/>
    </location>
</feature>
<evidence type="ECO:0000259" key="1">
    <source>
        <dbReference type="PROSITE" id="PS51742"/>
    </source>
</evidence>
<dbReference type="CDD" id="cd11378">
    <property type="entry name" value="DUF296"/>
    <property type="match status" value="1"/>
</dbReference>
<feature type="domain" description="PPC" evidence="1">
    <location>
        <begin position="1"/>
        <end position="113"/>
    </location>
</feature>
<dbReference type="EMBL" id="CAJVPS010038388">
    <property type="protein sequence ID" value="CAG8746933.1"/>
    <property type="molecule type" value="Genomic_DNA"/>
</dbReference>
<dbReference type="SUPFAM" id="SSF117856">
    <property type="entry name" value="AF0104/ALDC/Ptd012-like"/>
    <property type="match status" value="1"/>
</dbReference>
<protein>
    <submittedName>
        <fullName evidence="2">6201_t:CDS:1</fullName>
    </submittedName>
</protein>
<feature type="non-terminal residue" evidence="2">
    <location>
        <position position="113"/>
    </location>
</feature>
<dbReference type="Gene3D" id="3.30.1330.80">
    <property type="entry name" value="Hypothetical protein, similar to alpha- acetolactate decarboxylase, domain 2"/>
    <property type="match status" value="1"/>
</dbReference>
<organism evidence="2 3">
    <name type="scientific">Ambispora leptoticha</name>
    <dbReference type="NCBI Taxonomy" id="144679"/>
    <lineage>
        <taxon>Eukaryota</taxon>
        <taxon>Fungi</taxon>
        <taxon>Fungi incertae sedis</taxon>
        <taxon>Mucoromycota</taxon>
        <taxon>Glomeromycotina</taxon>
        <taxon>Glomeromycetes</taxon>
        <taxon>Archaeosporales</taxon>
        <taxon>Ambisporaceae</taxon>
        <taxon>Ambispora</taxon>
    </lineage>
</organism>
<proteinExistence type="predicted"/>